<geneLocation type="plasmid" evidence="1">
    <name>pAlCFBP5473</name>
</geneLocation>
<sequence length="72" mass="7651">MIDDGTATIRAMVESRASADLAVEYLIQQQGIFRPDSLFNPSRPKCLPSSDKFPLVQGDVGDAGAIRVSGAV</sequence>
<gene>
    <name evidence="1" type="ORF">CFBP5473_22250</name>
    <name evidence="2" type="ORF">J5285_24500</name>
</gene>
<organism evidence="1 3">
    <name type="scientific">Agrobacterium larrymoorei</name>
    <dbReference type="NCBI Taxonomy" id="160699"/>
    <lineage>
        <taxon>Bacteria</taxon>
        <taxon>Pseudomonadati</taxon>
        <taxon>Pseudomonadota</taxon>
        <taxon>Alphaproteobacteria</taxon>
        <taxon>Hyphomicrobiales</taxon>
        <taxon>Rhizobiaceae</taxon>
        <taxon>Rhizobium/Agrobacterium group</taxon>
        <taxon>Agrobacterium</taxon>
    </lineage>
</organism>
<keyword evidence="4" id="KW-1185">Reference proteome</keyword>
<evidence type="ECO:0000313" key="1">
    <source>
        <dbReference type="EMBL" id="QCJ00716.1"/>
    </source>
</evidence>
<keyword evidence="1" id="KW-0614">Plasmid</keyword>
<dbReference type="EMBL" id="CP039693">
    <property type="protein sequence ID" value="QCJ00716.1"/>
    <property type="molecule type" value="Genomic_DNA"/>
</dbReference>
<dbReference type="AlphaFoldDB" id="A0A4D7DTE3"/>
<dbReference type="Proteomes" id="UP000298545">
    <property type="component" value="Plasmid pAlCFBP5473"/>
</dbReference>
<geneLocation type="plasmid" evidence="2 4">
    <name>unnamed1</name>
</geneLocation>
<proteinExistence type="predicted"/>
<dbReference type="EMBL" id="CP072170">
    <property type="protein sequence ID" value="QYA10717.1"/>
    <property type="molecule type" value="Genomic_DNA"/>
</dbReference>
<name>A0A4D7DTE3_9HYPH</name>
<evidence type="ECO:0000313" key="2">
    <source>
        <dbReference type="EMBL" id="QYA10717.1"/>
    </source>
</evidence>
<dbReference type="STRING" id="1367849.GCA_000518585_02078"/>
<reference evidence="2 4" key="2">
    <citation type="submission" date="2021-03" db="EMBL/GenBank/DDBJ databases">
        <title>Rapid diversification of plasmids in a genus of pathogenic and nitrogen fixing bacteria.</title>
        <authorList>
            <person name="Weisberg A.J."/>
            <person name="Miller M."/>
            <person name="Ream W."/>
            <person name="Grunwald N.J."/>
            <person name="Chang J.H."/>
        </authorList>
    </citation>
    <scope>NUCLEOTIDE SEQUENCE [LARGE SCALE GENOMIC DNA]</scope>
    <source>
        <strain evidence="2 4">AF3.44</strain>
        <plasmid evidence="2 4">unnamed1</plasmid>
    </source>
</reference>
<dbReference type="RefSeq" id="WP_027674866.1">
    <property type="nucleotide sequence ID" value="NZ_CP039693.1"/>
</dbReference>
<evidence type="ECO:0000313" key="4">
    <source>
        <dbReference type="Proteomes" id="UP000826513"/>
    </source>
</evidence>
<reference evidence="1 3" key="1">
    <citation type="submission" date="2019-04" db="EMBL/GenBank/DDBJ databases">
        <title>Complete genome sequence of Agrobacterium larrymoorei CFBP5473.</title>
        <authorList>
            <person name="Haryono M."/>
            <person name="Chou L."/>
            <person name="Lin Y.-C."/>
            <person name="Lai E.-M."/>
            <person name="Kuo C.-H."/>
        </authorList>
    </citation>
    <scope>NUCLEOTIDE SEQUENCE [LARGE SCALE GENOMIC DNA]</scope>
    <source>
        <strain evidence="1 3">CFBP5473</strain>
        <plasmid evidence="1">pAlCFBP5473</plasmid>
        <plasmid evidence="3">palcfbp5473</plasmid>
    </source>
</reference>
<dbReference type="KEGG" id="alf:CFBP5473_22250"/>
<evidence type="ECO:0000313" key="3">
    <source>
        <dbReference type="Proteomes" id="UP000298545"/>
    </source>
</evidence>
<dbReference type="OrthoDB" id="7271438at2"/>
<dbReference type="Proteomes" id="UP000826513">
    <property type="component" value="Plasmid unnamed1"/>
</dbReference>
<accession>A0A4D7DTE3</accession>
<protein>
    <submittedName>
        <fullName evidence="1">Uncharacterized protein</fullName>
    </submittedName>
</protein>
<geneLocation type="plasmid" evidence="3">
    <name>palcfbp5473</name>
</geneLocation>